<accession>A0A093J8Y2</accession>
<reference evidence="1 2" key="1">
    <citation type="submission" date="2014-04" db="EMBL/GenBank/DDBJ databases">
        <title>Genome evolution of avian class.</title>
        <authorList>
            <person name="Zhang G."/>
            <person name="Li C."/>
        </authorList>
    </citation>
    <scope>NUCLEOTIDE SEQUENCE [LARGE SCALE GENOMIC DNA]</scope>
    <source>
        <strain evidence="1">BGI_N327</strain>
    </source>
</reference>
<protein>
    <submittedName>
        <fullName evidence="1">Uncharacterized protein</fullName>
    </submittedName>
</protein>
<keyword evidence="2" id="KW-1185">Reference proteome</keyword>
<evidence type="ECO:0000313" key="2">
    <source>
        <dbReference type="Proteomes" id="UP000053806"/>
    </source>
</evidence>
<sequence length="50" mass="5212">MLGVDLPFSAKLKSLLAPGSFAVKGLTVIKSLLISPQLVLLNEAICFPSA</sequence>
<dbReference type="AlphaFoldDB" id="A0A093J8Y2"/>
<evidence type="ECO:0000313" key="1">
    <source>
        <dbReference type="EMBL" id="KFW07449.1"/>
    </source>
</evidence>
<dbReference type="EMBL" id="KK603098">
    <property type="protein sequence ID" value="KFW07449.1"/>
    <property type="molecule type" value="Genomic_DNA"/>
</dbReference>
<organism evidence="1 2">
    <name type="scientific">Fulmarus glacialis</name>
    <name type="common">Northern fulmar</name>
    <dbReference type="NCBI Taxonomy" id="30455"/>
    <lineage>
        <taxon>Eukaryota</taxon>
        <taxon>Metazoa</taxon>
        <taxon>Chordata</taxon>
        <taxon>Craniata</taxon>
        <taxon>Vertebrata</taxon>
        <taxon>Euteleostomi</taxon>
        <taxon>Archelosauria</taxon>
        <taxon>Archosauria</taxon>
        <taxon>Dinosauria</taxon>
        <taxon>Saurischia</taxon>
        <taxon>Theropoda</taxon>
        <taxon>Coelurosauria</taxon>
        <taxon>Aves</taxon>
        <taxon>Neognathae</taxon>
        <taxon>Neoaves</taxon>
        <taxon>Aequornithes</taxon>
        <taxon>Procellariiformes</taxon>
        <taxon>Procellariidae</taxon>
        <taxon>Fulmarus</taxon>
    </lineage>
</organism>
<dbReference type="Proteomes" id="UP000053806">
    <property type="component" value="Unassembled WGS sequence"/>
</dbReference>
<proteinExistence type="predicted"/>
<name>A0A093J8Y2_FULGA</name>
<feature type="non-terminal residue" evidence="1">
    <location>
        <position position="50"/>
    </location>
</feature>
<gene>
    <name evidence="1" type="ORF">N327_02070</name>
</gene>